<proteinExistence type="predicted"/>
<evidence type="ECO:0000313" key="3">
    <source>
        <dbReference type="EMBL" id="MBN8233996.1"/>
    </source>
</evidence>
<evidence type="ECO:0000259" key="1">
    <source>
        <dbReference type="Pfam" id="PF08874"/>
    </source>
</evidence>
<dbReference type="Proteomes" id="UP000663970">
    <property type="component" value="Unassembled WGS sequence"/>
</dbReference>
<sequence length="343" mass="39638">MDPLMKKKVESLSGEEVRSMVLQSWLMLEYVDSGHLSPDEYVERIKAVKKSVDQVYKQQMNPLCSDPTDMTEVHIVFGHSAYGSLKKTLENHKRDKDMVINLPLMFSIGPVRNLDQPGGLQERLNWLYDRIHMDDEEIFTYVQENKQAMESIRNIPDHIQTTIWVGNNAHEQLGLRFVLQLLKAWNGRVRTINVSESHLKRSTGYPIHTGEISPDRIGEMIHYASSEPIPFEERDRLEKDWLRLSSEDSELRIWSEGVFSKTVDYFDPIIIQTVRSLQEDAGCVDFIKAARVIGEVIGHSRQVVGDVFIEYRLIQLVLENRLDIKGIPRGMRYFAVKVQEEPG</sequence>
<feature type="domain" description="DUF1835" evidence="1">
    <location>
        <begin position="73"/>
        <end position="194"/>
    </location>
</feature>
<gene>
    <name evidence="3" type="ORF">JF544_02010</name>
</gene>
<dbReference type="InterPro" id="IPR014973">
    <property type="entry name" value="DUF1835"/>
</dbReference>
<protein>
    <submittedName>
        <fullName evidence="3">DUF1835 domain-containing protein</fullName>
    </submittedName>
</protein>
<reference evidence="3 4" key="1">
    <citation type="submission" date="2020-12" db="EMBL/GenBank/DDBJ databases">
        <title>Oil enriched cultivation method for isolating marine PHA-producing bacteria.</title>
        <authorList>
            <person name="Zheng W."/>
            <person name="Yu S."/>
            <person name="Huang Y."/>
        </authorList>
    </citation>
    <scope>NUCLEOTIDE SEQUENCE [LARGE SCALE GENOMIC DNA]</scope>
    <source>
        <strain evidence="3 4">SY-2-6</strain>
    </source>
</reference>
<organism evidence="3 4">
    <name type="scientific">Halobacillus kuroshimensis</name>
    <dbReference type="NCBI Taxonomy" id="302481"/>
    <lineage>
        <taxon>Bacteria</taxon>
        <taxon>Bacillati</taxon>
        <taxon>Bacillota</taxon>
        <taxon>Bacilli</taxon>
        <taxon>Bacillales</taxon>
        <taxon>Bacillaceae</taxon>
        <taxon>Halobacillus</taxon>
    </lineage>
</organism>
<dbReference type="RefSeq" id="WP_206932086.1">
    <property type="nucleotide sequence ID" value="NZ_JAEKJY010000001.1"/>
</dbReference>
<dbReference type="Pfam" id="PF08874">
    <property type="entry name" value="DUF1835"/>
    <property type="match status" value="1"/>
</dbReference>
<dbReference type="Pfam" id="PF12395">
    <property type="entry name" value="DUF3658"/>
    <property type="match status" value="1"/>
</dbReference>
<name>A0ABS3DRN7_9BACI</name>
<keyword evidence="4" id="KW-1185">Reference proteome</keyword>
<evidence type="ECO:0000313" key="4">
    <source>
        <dbReference type="Proteomes" id="UP000663970"/>
    </source>
</evidence>
<accession>A0ABS3DRN7</accession>
<feature type="domain" description="DUF3658" evidence="2">
    <location>
        <begin position="226"/>
        <end position="333"/>
    </location>
</feature>
<dbReference type="InterPro" id="IPR022123">
    <property type="entry name" value="DUF3658"/>
</dbReference>
<evidence type="ECO:0000259" key="2">
    <source>
        <dbReference type="Pfam" id="PF12395"/>
    </source>
</evidence>
<comment type="caution">
    <text evidence="3">The sequence shown here is derived from an EMBL/GenBank/DDBJ whole genome shotgun (WGS) entry which is preliminary data.</text>
</comment>
<dbReference type="EMBL" id="JAEKJY010000001">
    <property type="protein sequence ID" value="MBN8233996.1"/>
    <property type="molecule type" value="Genomic_DNA"/>
</dbReference>